<feature type="chain" id="PRO_5038371589" evidence="1">
    <location>
        <begin position="17"/>
        <end position="439"/>
    </location>
</feature>
<name>A0A4R1CB32_9ACTN</name>
<dbReference type="RefSeq" id="WP_131583252.1">
    <property type="nucleotide sequence ID" value="NZ_SJZJ01000012.1"/>
</dbReference>
<evidence type="ECO:0000313" key="3">
    <source>
        <dbReference type="EMBL" id="TCJ28080.1"/>
    </source>
</evidence>
<organism evidence="3 4">
    <name type="scientific">Nocardioides jejuensis</name>
    <dbReference type="NCBI Taxonomy" id="2502782"/>
    <lineage>
        <taxon>Bacteria</taxon>
        <taxon>Bacillati</taxon>
        <taxon>Actinomycetota</taxon>
        <taxon>Actinomycetes</taxon>
        <taxon>Propionibacteriales</taxon>
        <taxon>Nocardioidaceae</taxon>
        <taxon>Nocardioides</taxon>
    </lineage>
</organism>
<feature type="domain" description="SGNH hydrolase-type esterase" evidence="2">
    <location>
        <begin position="226"/>
        <end position="424"/>
    </location>
</feature>
<keyword evidence="1" id="KW-0732">Signal</keyword>
<comment type="caution">
    <text evidence="3">The sequence shown here is derived from an EMBL/GenBank/DDBJ whole genome shotgun (WGS) entry which is preliminary data.</text>
</comment>
<dbReference type="InterPro" id="IPR053140">
    <property type="entry name" value="GDSL_Rv0518-like"/>
</dbReference>
<reference evidence="3 4" key="1">
    <citation type="submission" date="2019-03" db="EMBL/GenBank/DDBJ databases">
        <authorList>
            <person name="Kim M.K.M."/>
        </authorList>
    </citation>
    <scope>NUCLEOTIDE SEQUENCE [LARGE SCALE GENOMIC DNA]</scope>
    <source>
        <strain evidence="3 4">18JY15-6</strain>
    </source>
</reference>
<dbReference type="AlphaFoldDB" id="A0A4R1CB32"/>
<dbReference type="InterPro" id="IPR013830">
    <property type="entry name" value="SGNH_hydro"/>
</dbReference>
<evidence type="ECO:0000259" key="2">
    <source>
        <dbReference type="Pfam" id="PF13472"/>
    </source>
</evidence>
<dbReference type="Gene3D" id="3.40.50.1110">
    <property type="entry name" value="SGNH hydrolase"/>
    <property type="match status" value="1"/>
</dbReference>
<keyword evidence="4" id="KW-1185">Reference proteome</keyword>
<dbReference type="InterPro" id="IPR036514">
    <property type="entry name" value="SGNH_hydro_sf"/>
</dbReference>
<dbReference type="Pfam" id="PF13472">
    <property type="entry name" value="Lipase_GDSL_2"/>
    <property type="match status" value="1"/>
</dbReference>
<feature type="signal peptide" evidence="1">
    <location>
        <begin position="1"/>
        <end position="16"/>
    </location>
</feature>
<sequence>MRRSLALTAAALTVSAATILAPAPTTYGSTGATSGAVPACSGTHWISAWYAAPGDALLSQPPVEQTLRIQVRPLASGTSARFRLSNRFGMGPVTFGHATVGLQATGAAIQAGTLHTVTFGGSPKVTVPQGQDIVSDPVPITVKRFQRLLVSVHVVGSPGPATQHGISEQTTWQTAPLTGNHTAQLGAQGFFATPLLKAAPTLPQSIPYLTGVDVTAPKATGAVVTMGDSITDGTEAEVVPFLLSKDNIDQFVSYPDQLANRISSAGLPFSVANAAISGNMLLKNSPIPIFGPAGLSRFGLDALDRSGATTVILLEGTNDIGMYGASRDAMVAGYTQAIEAAHARGLRILIGTLTPMAGTLQPPFYGALAEPTRVAINAWIRGQKLADGIVDFDKAVRDPAQPARILPAYDGGDHLHFSAAGYKAMAAAVPLASLKRATC</sequence>
<dbReference type="EMBL" id="SJZJ01000012">
    <property type="protein sequence ID" value="TCJ28080.1"/>
    <property type="molecule type" value="Genomic_DNA"/>
</dbReference>
<dbReference type="Proteomes" id="UP000295453">
    <property type="component" value="Unassembled WGS sequence"/>
</dbReference>
<proteinExistence type="predicted"/>
<accession>A0A4R1CB32</accession>
<evidence type="ECO:0000313" key="4">
    <source>
        <dbReference type="Proteomes" id="UP000295453"/>
    </source>
</evidence>
<evidence type="ECO:0000256" key="1">
    <source>
        <dbReference type="SAM" id="SignalP"/>
    </source>
</evidence>
<gene>
    <name evidence="3" type="ORF">EPD65_08840</name>
</gene>
<dbReference type="SUPFAM" id="SSF52266">
    <property type="entry name" value="SGNH hydrolase"/>
    <property type="match status" value="1"/>
</dbReference>
<protein>
    <submittedName>
        <fullName evidence="3">GDSL family lipase</fullName>
    </submittedName>
</protein>
<dbReference type="PANTHER" id="PTHR43784">
    <property type="entry name" value="GDSL-LIKE LIPASE/ACYLHYDROLASE, PUTATIVE (AFU_ORTHOLOGUE AFUA_2G00820)-RELATED"/>
    <property type="match status" value="1"/>
</dbReference>
<dbReference type="PANTHER" id="PTHR43784:SF2">
    <property type="entry name" value="GDSL-LIKE LIPASE_ACYLHYDROLASE, PUTATIVE (AFU_ORTHOLOGUE AFUA_2G00820)-RELATED"/>
    <property type="match status" value="1"/>
</dbReference>
<dbReference type="OrthoDB" id="1828825at2"/>